<dbReference type="OrthoDB" id="3286086at2"/>
<dbReference type="Proteomes" id="UP000030153">
    <property type="component" value="Unassembled WGS sequence"/>
</dbReference>
<protein>
    <recommendedName>
        <fullName evidence="3">Prenyltransferase</fullName>
    </recommendedName>
</protein>
<name>A0A0A2V0J1_9BACI</name>
<dbReference type="AlphaFoldDB" id="A0A0A2V0J1"/>
<gene>
    <name evidence="1" type="ORF">N780_14225</name>
</gene>
<dbReference type="STRING" id="1385513.N780_14225"/>
<organism evidence="1 2">
    <name type="scientific">Pontibacillus chungwhensis BH030062</name>
    <dbReference type="NCBI Taxonomy" id="1385513"/>
    <lineage>
        <taxon>Bacteria</taxon>
        <taxon>Bacillati</taxon>
        <taxon>Bacillota</taxon>
        <taxon>Bacilli</taxon>
        <taxon>Bacillales</taxon>
        <taxon>Bacillaceae</taxon>
        <taxon>Pontibacillus</taxon>
    </lineage>
</organism>
<accession>A0A0A2V0J1</accession>
<keyword evidence="2" id="KW-1185">Reference proteome</keyword>
<reference evidence="1 2" key="1">
    <citation type="submission" date="2013-08" db="EMBL/GenBank/DDBJ databases">
        <title>Genome of Pontibacillus chungwhensis.</title>
        <authorList>
            <person name="Wang Q."/>
            <person name="Wang G."/>
        </authorList>
    </citation>
    <scope>NUCLEOTIDE SEQUENCE [LARGE SCALE GENOMIC DNA]</scope>
    <source>
        <strain evidence="1 2">BH030062</strain>
    </source>
</reference>
<dbReference type="SUPFAM" id="SSF48239">
    <property type="entry name" value="Terpenoid cyclases/Protein prenyltransferases"/>
    <property type="match status" value="1"/>
</dbReference>
<sequence length="307" mass="36021">MKQLSHDAFKRARNWILMKGRPLEQALFAYEFENGTADEVLNALHAYQNVDGGFGQGLEPDIQLKDSSPIATSVALQHLVRFADEPKADTMIREAIRYLEYSFLEERQGWLAVPMKSNDYPHAFWWTVHENGMSWIDENWGNPSAELIGYLYLFEEYVTALHIPKLIDQAMQHFLQLESFKSEHEIYCYLRLFAMIPSQRTEKVERQLTKAVQSLVKLDRENWEKYVPFPLKFIPSPDSPSFGIPEFKIEDNLDFFVEKIEEHGKLTPTWEWNDYPEAWEKAKQDWSCILTEGTLSALKRFERLSNE</sequence>
<evidence type="ECO:0000313" key="1">
    <source>
        <dbReference type="EMBL" id="KGP92543.1"/>
    </source>
</evidence>
<dbReference type="Gene3D" id="1.50.10.20">
    <property type="match status" value="1"/>
</dbReference>
<dbReference type="eggNOG" id="ENOG502Z95C">
    <property type="taxonomic scope" value="Bacteria"/>
</dbReference>
<evidence type="ECO:0000313" key="2">
    <source>
        <dbReference type="Proteomes" id="UP000030153"/>
    </source>
</evidence>
<dbReference type="EMBL" id="AVBG01000002">
    <property type="protein sequence ID" value="KGP92543.1"/>
    <property type="molecule type" value="Genomic_DNA"/>
</dbReference>
<dbReference type="RefSeq" id="WP_036780200.1">
    <property type="nucleotide sequence ID" value="NZ_AVBG01000002.1"/>
</dbReference>
<comment type="caution">
    <text evidence="1">The sequence shown here is derived from an EMBL/GenBank/DDBJ whole genome shotgun (WGS) entry which is preliminary data.</text>
</comment>
<evidence type="ECO:0008006" key="3">
    <source>
        <dbReference type="Google" id="ProtNLM"/>
    </source>
</evidence>
<proteinExistence type="predicted"/>
<dbReference type="InterPro" id="IPR008930">
    <property type="entry name" value="Terpenoid_cyclase/PrenylTrfase"/>
</dbReference>